<keyword evidence="1" id="KW-0645">Protease</keyword>
<dbReference type="CDD" id="cd10839">
    <property type="entry name" value="cpPDZ1_DegP-like"/>
    <property type="match status" value="1"/>
</dbReference>
<dbReference type="PROSITE" id="PS50106">
    <property type="entry name" value="PDZ"/>
    <property type="match status" value="1"/>
</dbReference>
<dbReference type="Pfam" id="PF13180">
    <property type="entry name" value="PDZ_2"/>
    <property type="match status" value="1"/>
</dbReference>
<evidence type="ECO:0000256" key="2">
    <source>
        <dbReference type="ARBA" id="ARBA00022801"/>
    </source>
</evidence>
<dbReference type="InterPro" id="IPR001940">
    <property type="entry name" value="Peptidase_S1C"/>
</dbReference>
<dbReference type="Proteomes" id="UP001500573">
    <property type="component" value="Unassembled WGS sequence"/>
</dbReference>
<dbReference type="PRINTS" id="PR00834">
    <property type="entry name" value="PROTEASES2C"/>
</dbReference>
<dbReference type="InterPro" id="IPR001478">
    <property type="entry name" value="PDZ"/>
</dbReference>
<dbReference type="Gene3D" id="2.30.42.10">
    <property type="match status" value="1"/>
</dbReference>
<sequence length="387" mass="40678">MLIRRLWLIFAQAVTVCLGILFLVATLRPQWLPGGTPAPRIADGSPAASAVSGTAPVSYAAAVARAAPSVVNIYTAKHVDVPLVPLPADPRLEQFLRGLPGFTRREATTSLGSGVIVRADGAILTNYHVIEAADAIEVRLRDGRRASAKLIGADPESDLAVLKIDLPDLPAIAFDPTPSVRVGDVVLAIGNPFGVGQTTTQGIVSAVGRNRLGLNTYEDFIQTDAAINPGNSGGALIDTRGELVGINTAIYSETGGSLGIGFAIPAAAAHHILDEILAHGRVRRGWLGLEPQDLTPDLARAFHLKDTRGAIVARVLPHGPAARAGLRVGDVIRALNGQPVEDAYDLVNRLAPLPAGSPARLDVWRNGRLTTLDVPVGVRPAARRTMR</sequence>
<evidence type="ECO:0000259" key="3">
    <source>
        <dbReference type="PROSITE" id="PS50106"/>
    </source>
</evidence>
<dbReference type="SUPFAM" id="SSF50494">
    <property type="entry name" value="Trypsin-like serine proteases"/>
    <property type="match status" value="1"/>
</dbReference>
<keyword evidence="5" id="KW-1185">Reference proteome</keyword>
<dbReference type="InterPro" id="IPR009003">
    <property type="entry name" value="Peptidase_S1_PA"/>
</dbReference>
<evidence type="ECO:0000313" key="5">
    <source>
        <dbReference type="Proteomes" id="UP001500573"/>
    </source>
</evidence>
<dbReference type="SUPFAM" id="SSF50156">
    <property type="entry name" value="PDZ domain-like"/>
    <property type="match status" value="1"/>
</dbReference>
<gene>
    <name evidence="4" type="ORF">GCM10009108_17450</name>
</gene>
<comment type="caution">
    <text evidence="4">The sequence shown here is derived from an EMBL/GenBank/DDBJ whole genome shotgun (WGS) entry which is preliminary data.</text>
</comment>
<evidence type="ECO:0000313" key="4">
    <source>
        <dbReference type="EMBL" id="GAA0779336.1"/>
    </source>
</evidence>
<organism evidence="4 5">
    <name type="scientific">Castellaniella ginsengisoli</name>
    <dbReference type="NCBI Taxonomy" id="546114"/>
    <lineage>
        <taxon>Bacteria</taxon>
        <taxon>Pseudomonadati</taxon>
        <taxon>Pseudomonadota</taxon>
        <taxon>Betaproteobacteria</taxon>
        <taxon>Burkholderiales</taxon>
        <taxon>Alcaligenaceae</taxon>
        <taxon>Castellaniella</taxon>
    </lineage>
</organism>
<proteinExistence type="predicted"/>
<dbReference type="InterPro" id="IPR051201">
    <property type="entry name" value="Chloro_Bact_Ser_Proteases"/>
</dbReference>
<dbReference type="SMART" id="SM00228">
    <property type="entry name" value="PDZ"/>
    <property type="match status" value="1"/>
</dbReference>
<reference evidence="4 5" key="1">
    <citation type="journal article" date="2019" name="Int. J. Syst. Evol. Microbiol.">
        <title>The Global Catalogue of Microorganisms (GCM) 10K type strain sequencing project: providing services to taxonomists for standard genome sequencing and annotation.</title>
        <authorList>
            <consortium name="The Broad Institute Genomics Platform"/>
            <consortium name="The Broad Institute Genome Sequencing Center for Infectious Disease"/>
            <person name="Wu L."/>
            <person name="Ma J."/>
        </authorList>
    </citation>
    <scope>NUCLEOTIDE SEQUENCE [LARGE SCALE GENOMIC DNA]</scope>
    <source>
        <strain evidence="4 5">JCM 15515</strain>
    </source>
</reference>
<evidence type="ECO:0000256" key="1">
    <source>
        <dbReference type="ARBA" id="ARBA00022670"/>
    </source>
</evidence>
<dbReference type="InterPro" id="IPR036034">
    <property type="entry name" value="PDZ_sf"/>
</dbReference>
<dbReference type="EMBL" id="BAAAEX010000010">
    <property type="protein sequence ID" value="GAA0779336.1"/>
    <property type="molecule type" value="Genomic_DNA"/>
</dbReference>
<dbReference type="PANTHER" id="PTHR43343">
    <property type="entry name" value="PEPTIDASE S12"/>
    <property type="match status" value="1"/>
</dbReference>
<feature type="domain" description="PDZ" evidence="3">
    <location>
        <begin position="276"/>
        <end position="342"/>
    </location>
</feature>
<dbReference type="PANTHER" id="PTHR43343:SF3">
    <property type="entry name" value="PROTEASE DO-LIKE 8, CHLOROPLASTIC"/>
    <property type="match status" value="1"/>
</dbReference>
<protein>
    <submittedName>
        <fullName evidence="4">Trypsin-like peptidase domain-containing protein</fullName>
    </submittedName>
</protein>
<accession>A0ABN1KYS0</accession>
<dbReference type="Gene3D" id="2.40.10.120">
    <property type="match status" value="1"/>
</dbReference>
<name>A0ABN1KYS0_9BURK</name>
<keyword evidence="2" id="KW-0378">Hydrolase</keyword>
<dbReference type="Pfam" id="PF13365">
    <property type="entry name" value="Trypsin_2"/>
    <property type="match status" value="1"/>
</dbReference>